<accession>A0A1G6NLU0</accession>
<gene>
    <name evidence="2" type="ORF">SAMN04488112_11369</name>
</gene>
<keyword evidence="3" id="KW-1185">Reference proteome</keyword>
<keyword evidence="1" id="KW-0472">Membrane</keyword>
<protein>
    <submittedName>
        <fullName evidence="2">Uncharacterized protein</fullName>
    </submittedName>
</protein>
<evidence type="ECO:0000313" key="2">
    <source>
        <dbReference type="EMBL" id="SDC68621.1"/>
    </source>
</evidence>
<feature type="transmembrane region" description="Helical" evidence="1">
    <location>
        <begin position="20"/>
        <end position="40"/>
    </location>
</feature>
<keyword evidence="1" id="KW-1133">Transmembrane helix</keyword>
<dbReference type="STRING" id="1236220.SAMN04488112_11369"/>
<proteinExistence type="predicted"/>
<reference evidence="2 3" key="1">
    <citation type="submission" date="2016-10" db="EMBL/GenBank/DDBJ databases">
        <authorList>
            <person name="de Groot N.N."/>
        </authorList>
    </citation>
    <scope>NUCLEOTIDE SEQUENCE [LARGE SCALE GENOMIC DNA]</scope>
    <source>
        <strain evidence="2 3">DSM 45514</strain>
    </source>
</reference>
<dbReference type="Proteomes" id="UP000199387">
    <property type="component" value="Unassembled WGS sequence"/>
</dbReference>
<dbReference type="EMBL" id="FMZA01000013">
    <property type="protein sequence ID" value="SDC68621.1"/>
    <property type="molecule type" value="Genomic_DNA"/>
</dbReference>
<keyword evidence="1" id="KW-0812">Transmembrane</keyword>
<evidence type="ECO:0000313" key="3">
    <source>
        <dbReference type="Proteomes" id="UP000199387"/>
    </source>
</evidence>
<evidence type="ECO:0000256" key="1">
    <source>
        <dbReference type="SAM" id="Phobius"/>
    </source>
</evidence>
<name>A0A1G6NLU0_9BACL</name>
<organism evidence="2 3">
    <name type="scientific">Melghirimyces thermohalophilus</name>
    <dbReference type="NCBI Taxonomy" id="1236220"/>
    <lineage>
        <taxon>Bacteria</taxon>
        <taxon>Bacillati</taxon>
        <taxon>Bacillota</taxon>
        <taxon>Bacilli</taxon>
        <taxon>Bacillales</taxon>
        <taxon>Thermoactinomycetaceae</taxon>
        <taxon>Melghirimyces</taxon>
    </lineage>
</organism>
<sequence length="48" mass="5659">MVNTFLDFILGPFRAISDFYFEYQLIFNTLIVGFALYKLIFSKTKPNT</sequence>
<dbReference type="AlphaFoldDB" id="A0A1G6NLU0"/>